<evidence type="ECO:0000256" key="4">
    <source>
        <dbReference type="ARBA" id="ARBA00022771"/>
    </source>
</evidence>
<feature type="short sequence motif" description="RadA KNRFG motif" evidence="11">
    <location>
        <begin position="252"/>
        <end position="256"/>
    </location>
</feature>
<comment type="domain">
    <text evidence="11">The middle region has homology to RecA with ATPase motifs including the RadA KNRFG motif, while the C-terminus is homologous to Lon protease.</text>
</comment>
<dbReference type="InterPro" id="IPR003593">
    <property type="entry name" value="AAA+_ATPase"/>
</dbReference>
<dbReference type="GO" id="GO:0005524">
    <property type="term" value="F:ATP binding"/>
    <property type="evidence" value="ECO:0007669"/>
    <property type="project" value="UniProtKB-UniRule"/>
</dbReference>
<dbReference type="Pfam" id="PF18073">
    <property type="entry name" value="Zn_ribbon_LapB"/>
    <property type="match status" value="1"/>
</dbReference>
<keyword evidence="2 11" id="KW-0547">Nucleotide-binding</keyword>
<dbReference type="InterPro" id="IPR027417">
    <property type="entry name" value="P-loop_NTPase"/>
</dbReference>
<keyword evidence="3 11" id="KW-0227">DNA damage</keyword>
<evidence type="ECO:0000256" key="7">
    <source>
        <dbReference type="ARBA" id="ARBA00022840"/>
    </source>
</evidence>
<comment type="function">
    <text evidence="13">DNA-dependent ATPase involved in processing of recombination intermediates, plays a role in repairing DNA breaks. Stimulates the branch migration of RecA-mediated strand transfer reactions, allowing the 3' invading strand to extend heteroduplex DNA faster. Binds ssDNA in the presence of ADP but not other nucleotides, has ATPase activity that is stimulated by ssDNA and various branched DNA structures, but inhibited by SSB. Does not have RecA's homology-searching function.</text>
</comment>
<dbReference type="InterPro" id="IPR004504">
    <property type="entry name" value="DNA_repair_RadA"/>
</dbReference>
<dbReference type="GO" id="GO:0000725">
    <property type="term" value="P:recombinational repair"/>
    <property type="evidence" value="ECO:0007669"/>
    <property type="project" value="UniProtKB-UniRule"/>
</dbReference>
<dbReference type="PANTHER" id="PTHR32472:SF10">
    <property type="entry name" value="DNA REPAIR PROTEIN RADA-LIKE PROTEIN"/>
    <property type="match status" value="1"/>
</dbReference>
<evidence type="ECO:0000256" key="9">
    <source>
        <dbReference type="ARBA" id="ARBA00023125"/>
    </source>
</evidence>
<evidence type="ECO:0000259" key="14">
    <source>
        <dbReference type="PROSITE" id="PS50162"/>
    </source>
</evidence>
<dbReference type="AlphaFoldDB" id="A0A5C8V7T5"/>
<feature type="binding site" evidence="11">
    <location>
        <begin position="98"/>
        <end position="105"/>
    </location>
    <ligand>
        <name>ATP</name>
        <dbReference type="ChEBI" id="CHEBI:30616"/>
    </ligand>
</feature>
<protein>
    <recommendedName>
        <fullName evidence="11 12">DNA repair protein RadA</fullName>
    </recommendedName>
</protein>
<comment type="similarity">
    <text evidence="11 13">Belongs to the RecA family. RadA subfamily.</text>
</comment>
<dbReference type="SUPFAM" id="SSF52540">
    <property type="entry name" value="P-loop containing nucleoside triphosphate hydrolases"/>
    <property type="match status" value="1"/>
</dbReference>
<sequence>MAKTKTAFFCQNCGTQYPKWIGQCSSCKQWNTIVEEVVQKEDKKAWKSGSTSTKKASAPLRISEISNEKELRLDTQDQEFNRVLGGGIVPGSLILLGGEPGIGKSTLLLQIALKLAYKTLYVSGEESQKQIKMRADRIHPNSENCFILTETKTQNIFQQIGALEPDLVVIDSIQTLHTDYIESAAGSISQIRECTAELIKFAKESSTPVILVGHITKDGTIAGPKILEHMVDTVLQFEGDRNYVYRILRSLKNRFGSTAELGIYEMQGSGLREVNNPSEVLISKNDQDLSGTAIAATVEGMRPLLIEIQALVSTAVYGTPQRSATGFNAKRLNMLLAVLEKRAGFKLAAKDVFLNITGGISVDDPAIDLAVLAAILSSNADIPIEKGVCFAAEVGLAGEIRPVQRVDQRILEAEKLGFIQIYVSKSNKIGLKNTSIQIQLVSKIEDVVTSLF</sequence>
<dbReference type="PANTHER" id="PTHR32472">
    <property type="entry name" value="DNA REPAIR PROTEIN RADA"/>
    <property type="match status" value="1"/>
</dbReference>
<dbReference type="GO" id="GO:0003684">
    <property type="term" value="F:damaged DNA binding"/>
    <property type="evidence" value="ECO:0007669"/>
    <property type="project" value="InterPro"/>
</dbReference>
<dbReference type="InterPro" id="IPR020568">
    <property type="entry name" value="Ribosomal_Su5_D2-typ_SF"/>
</dbReference>
<evidence type="ECO:0000256" key="3">
    <source>
        <dbReference type="ARBA" id="ARBA00022763"/>
    </source>
</evidence>
<comment type="caution">
    <text evidence="15">The sequence shown here is derived from an EMBL/GenBank/DDBJ whole genome shotgun (WGS) entry which is preliminary data.</text>
</comment>
<evidence type="ECO:0000313" key="15">
    <source>
        <dbReference type="EMBL" id="TXN37985.1"/>
    </source>
</evidence>
<organism evidence="15 16">
    <name type="scientific">Flagellimonas hymeniacidonis</name>
    <dbReference type="NCBI Taxonomy" id="2603628"/>
    <lineage>
        <taxon>Bacteria</taxon>
        <taxon>Pseudomonadati</taxon>
        <taxon>Bacteroidota</taxon>
        <taxon>Flavobacteriia</taxon>
        <taxon>Flavobacteriales</taxon>
        <taxon>Flavobacteriaceae</taxon>
        <taxon>Flagellimonas</taxon>
    </lineage>
</organism>
<keyword evidence="5" id="KW-0378">Hydrolase</keyword>
<feature type="domain" description="RecA family profile 1" evidence="14">
    <location>
        <begin position="69"/>
        <end position="215"/>
    </location>
</feature>
<keyword evidence="16" id="KW-1185">Reference proteome</keyword>
<dbReference type="HAMAP" id="MF_01498">
    <property type="entry name" value="RadA_bact"/>
    <property type="match status" value="1"/>
</dbReference>
<evidence type="ECO:0000256" key="6">
    <source>
        <dbReference type="ARBA" id="ARBA00022833"/>
    </source>
</evidence>
<keyword evidence="6 13" id="KW-0862">Zinc</keyword>
<dbReference type="NCBIfam" id="TIGR00416">
    <property type="entry name" value="sms"/>
    <property type="match status" value="1"/>
</dbReference>
<proteinExistence type="inferred from homology"/>
<dbReference type="Proteomes" id="UP000321456">
    <property type="component" value="Unassembled WGS sequence"/>
</dbReference>
<dbReference type="PROSITE" id="PS50162">
    <property type="entry name" value="RECA_2"/>
    <property type="match status" value="1"/>
</dbReference>
<evidence type="ECO:0000256" key="2">
    <source>
        <dbReference type="ARBA" id="ARBA00022741"/>
    </source>
</evidence>
<name>A0A5C8V7T5_9FLAO</name>
<evidence type="ECO:0000256" key="10">
    <source>
        <dbReference type="ARBA" id="ARBA00023204"/>
    </source>
</evidence>
<accession>A0A5C8V7T5</accession>
<dbReference type="GO" id="GO:0005829">
    <property type="term" value="C:cytosol"/>
    <property type="evidence" value="ECO:0007669"/>
    <property type="project" value="TreeGrafter"/>
</dbReference>
<evidence type="ECO:0000256" key="13">
    <source>
        <dbReference type="RuleBase" id="RU003555"/>
    </source>
</evidence>
<evidence type="ECO:0000256" key="11">
    <source>
        <dbReference type="HAMAP-Rule" id="MF_01498"/>
    </source>
</evidence>
<evidence type="ECO:0000256" key="8">
    <source>
        <dbReference type="ARBA" id="ARBA00023016"/>
    </source>
</evidence>
<evidence type="ECO:0000256" key="1">
    <source>
        <dbReference type="ARBA" id="ARBA00022723"/>
    </source>
</evidence>
<dbReference type="PRINTS" id="PR01874">
    <property type="entry name" value="DNAREPAIRADA"/>
</dbReference>
<keyword evidence="1 11" id="KW-0479">Metal-binding</keyword>
<keyword evidence="4 13" id="KW-0863">Zinc-finger</keyword>
<dbReference type="Gene3D" id="3.30.230.10">
    <property type="match status" value="1"/>
</dbReference>
<keyword evidence="9 11" id="KW-0238">DNA-binding</keyword>
<dbReference type="InterPro" id="IPR041166">
    <property type="entry name" value="Rubredoxin_2"/>
</dbReference>
<evidence type="ECO:0000256" key="5">
    <source>
        <dbReference type="ARBA" id="ARBA00022801"/>
    </source>
</evidence>
<dbReference type="InterPro" id="IPR020588">
    <property type="entry name" value="RecA_ATP-bd"/>
</dbReference>
<dbReference type="GO" id="GO:0008270">
    <property type="term" value="F:zinc ion binding"/>
    <property type="evidence" value="ECO:0007669"/>
    <property type="project" value="UniProtKB-KW"/>
</dbReference>
<keyword evidence="8 11" id="KW-0346">Stress response</keyword>
<dbReference type="FunFam" id="3.40.50.300:FF:000050">
    <property type="entry name" value="DNA repair protein RadA"/>
    <property type="match status" value="1"/>
</dbReference>
<gene>
    <name evidence="11 15" type="primary">radA</name>
    <name evidence="15" type="ORF">FVB32_06750</name>
</gene>
<dbReference type="Pfam" id="PF13481">
    <property type="entry name" value="AAA_25"/>
    <property type="match status" value="1"/>
</dbReference>
<dbReference type="GO" id="GO:0140664">
    <property type="term" value="F:ATP-dependent DNA damage sensor activity"/>
    <property type="evidence" value="ECO:0007669"/>
    <property type="project" value="InterPro"/>
</dbReference>
<dbReference type="RefSeq" id="WP_147742441.1">
    <property type="nucleotide sequence ID" value="NZ_VRUR01000001.1"/>
</dbReference>
<comment type="function">
    <text evidence="11">Plays a role in repairing double-strand DNA breaks, probably involving stabilizing or processing branched DNA or blocked replication forks.</text>
</comment>
<feature type="region of interest" description="Lon-protease-like" evidence="11">
    <location>
        <begin position="351"/>
        <end position="452"/>
    </location>
</feature>
<dbReference type="CDD" id="cd01121">
    <property type="entry name" value="RadA_SMS_N"/>
    <property type="match status" value="1"/>
</dbReference>
<dbReference type="SMART" id="SM00382">
    <property type="entry name" value="AAA"/>
    <property type="match status" value="1"/>
</dbReference>
<dbReference type="Pfam" id="PF13541">
    <property type="entry name" value="ChlI"/>
    <property type="match status" value="1"/>
</dbReference>
<dbReference type="EMBL" id="VRUR01000001">
    <property type="protein sequence ID" value="TXN37985.1"/>
    <property type="molecule type" value="Genomic_DNA"/>
</dbReference>
<reference evidence="15 16" key="1">
    <citation type="submission" date="2019-08" db="EMBL/GenBank/DDBJ databases">
        <title>Professor.</title>
        <authorList>
            <person name="Park J.S."/>
        </authorList>
    </citation>
    <scope>NUCLEOTIDE SEQUENCE [LARGE SCALE GENOMIC DNA]</scope>
    <source>
        <strain evidence="15 16">176CP5-101</strain>
    </source>
</reference>
<dbReference type="GO" id="GO:0016787">
    <property type="term" value="F:hydrolase activity"/>
    <property type="evidence" value="ECO:0007669"/>
    <property type="project" value="UniProtKB-KW"/>
</dbReference>
<dbReference type="Gene3D" id="3.40.50.300">
    <property type="entry name" value="P-loop containing nucleotide triphosphate hydrolases"/>
    <property type="match status" value="1"/>
</dbReference>
<evidence type="ECO:0000256" key="12">
    <source>
        <dbReference type="NCBIfam" id="TIGR00416"/>
    </source>
</evidence>
<dbReference type="InterPro" id="IPR014721">
    <property type="entry name" value="Ribsml_uS5_D2-typ_fold_subgr"/>
</dbReference>
<dbReference type="SUPFAM" id="SSF54211">
    <property type="entry name" value="Ribosomal protein S5 domain 2-like"/>
    <property type="match status" value="1"/>
</dbReference>
<keyword evidence="10 11" id="KW-0234">DNA repair</keyword>
<evidence type="ECO:0000313" key="16">
    <source>
        <dbReference type="Proteomes" id="UP000321456"/>
    </source>
</evidence>
<keyword evidence="7 11" id="KW-0067">ATP-binding</keyword>